<protein>
    <submittedName>
        <fullName evidence="1">Uncharacterized protein</fullName>
    </submittedName>
</protein>
<sequence length="361" mass="39525">MPYPETAEGFMVKDHKEWSTFHKQEFKLKPFEDRDIDIAIDACGVCASDVHTITGGWGGAPLPLCVGHEVVGRAVKVGKDVKTIKVGDRVGVGAQIGADLTCGNCKADQENYCPNSIDTYGAPYPDGTLSQGGYSSHIRAHEYFTFKIPDNIETSIAAPMLCAGLTVYSPLVRLGAGPGKKVAIVGLGGLGHFAVLWAKALGAEVYVLSHTPAKKDDALKMGAKEFICTNEKDWNEPYKFAFDFILNTADATDKFDMPTYFSTLKVMGKFHIVGFGDKPLPTMMAQEFAPNGCSIGASHIGNRPEMLAMFELASKQNIKSWVETIDISAEGCKQAVERVWKNDVRYRFTLVNFDKEFGKRE</sequence>
<organism evidence="1 2">
    <name type="scientific">Zalaria obscura</name>
    <dbReference type="NCBI Taxonomy" id="2024903"/>
    <lineage>
        <taxon>Eukaryota</taxon>
        <taxon>Fungi</taxon>
        <taxon>Dikarya</taxon>
        <taxon>Ascomycota</taxon>
        <taxon>Pezizomycotina</taxon>
        <taxon>Dothideomycetes</taxon>
        <taxon>Dothideomycetidae</taxon>
        <taxon>Dothideales</taxon>
        <taxon>Zalariaceae</taxon>
        <taxon>Zalaria</taxon>
    </lineage>
</organism>
<keyword evidence="2" id="KW-1185">Reference proteome</keyword>
<accession>A0ACC3S842</accession>
<name>A0ACC3S842_9PEZI</name>
<dbReference type="EMBL" id="JAMKPW020000040">
    <property type="protein sequence ID" value="KAK8198736.1"/>
    <property type="molecule type" value="Genomic_DNA"/>
</dbReference>
<comment type="caution">
    <text evidence="1">The sequence shown here is derived from an EMBL/GenBank/DDBJ whole genome shotgun (WGS) entry which is preliminary data.</text>
</comment>
<reference evidence="1" key="1">
    <citation type="submission" date="2024-02" db="EMBL/GenBank/DDBJ databases">
        <title>Metagenome Assembled Genome of Zalaria obscura JY119.</title>
        <authorList>
            <person name="Vighnesh L."/>
            <person name="Jagadeeshwari U."/>
            <person name="Venkata Ramana C."/>
            <person name="Sasikala C."/>
        </authorList>
    </citation>
    <scope>NUCLEOTIDE SEQUENCE</scope>
    <source>
        <strain evidence="1">JY119</strain>
    </source>
</reference>
<proteinExistence type="predicted"/>
<evidence type="ECO:0000313" key="2">
    <source>
        <dbReference type="Proteomes" id="UP001320706"/>
    </source>
</evidence>
<dbReference type="Proteomes" id="UP001320706">
    <property type="component" value="Unassembled WGS sequence"/>
</dbReference>
<evidence type="ECO:0000313" key="1">
    <source>
        <dbReference type="EMBL" id="KAK8198736.1"/>
    </source>
</evidence>
<gene>
    <name evidence="1" type="ORF">M8818_006603</name>
</gene>